<dbReference type="AlphaFoldDB" id="A0A6H1WRF7"/>
<dbReference type="Pfam" id="PF09723">
    <property type="entry name" value="Zn_ribbon_8"/>
    <property type="match status" value="1"/>
</dbReference>
<dbReference type="PANTHER" id="PTHR34404:SF3">
    <property type="entry name" value="REGULATORY PROTEIN, FMDB FAMILY"/>
    <property type="match status" value="1"/>
</dbReference>
<proteinExistence type="predicted"/>
<sequence length="82" mass="9180">MPIYEFRCEACGEEFEVLCRNRAEAEEVRCKKCGSERVKRLMSTITPIVDSGGGPADRPRVAESHRCETGTCTHLELPGHSR</sequence>
<dbReference type="PANTHER" id="PTHR34404">
    <property type="entry name" value="REGULATORY PROTEIN, FMDB FAMILY"/>
    <property type="match status" value="1"/>
</dbReference>
<evidence type="ECO:0000313" key="2">
    <source>
        <dbReference type="EMBL" id="QJA05773.1"/>
    </source>
</evidence>
<reference evidence="2 3" key="1">
    <citation type="submission" date="2019-08" db="EMBL/GenBank/DDBJ databases">
        <title>Complete genome sequence of Thermosulfurimonas marina SU872T, an anaerobic thermophilic chemolithoautotrophic bacterium isolated from a shallow marine hydrothermal vent.</title>
        <authorList>
            <person name="Allioux M."/>
            <person name="Jebbar M."/>
            <person name="Slobodkina G."/>
            <person name="Slobodkin A."/>
            <person name="Moalic Y."/>
            <person name="Frolova A."/>
            <person name="Shao Z."/>
            <person name="Alain K."/>
        </authorList>
    </citation>
    <scope>NUCLEOTIDE SEQUENCE [LARGE SCALE GENOMIC DNA]</scope>
    <source>
        <strain evidence="2 3">SU872</strain>
    </source>
</reference>
<gene>
    <name evidence="2" type="ORF">FVE67_02700</name>
</gene>
<keyword evidence="3" id="KW-1185">Reference proteome</keyword>
<dbReference type="RefSeq" id="WP_168719133.1">
    <property type="nucleotide sequence ID" value="NZ_CP042909.1"/>
</dbReference>
<accession>A0A6H1WRF7</accession>
<feature type="domain" description="Putative regulatory protein FmdB zinc ribbon" evidence="1">
    <location>
        <begin position="1"/>
        <end position="43"/>
    </location>
</feature>
<dbReference type="KEGG" id="tmai:FVE67_02700"/>
<protein>
    <submittedName>
        <fullName evidence="2">Zinc ribbon domain-containing protein</fullName>
    </submittedName>
</protein>
<dbReference type="Gene3D" id="2.20.28.30">
    <property type="entry name" value="RNA polymerase ii, chain L"/>
    <property type="match status" value="1"/>
</dbReference>
<dbReference type="EMBL" id="CP042909">
    <property type="protein sequence ID" value="QJA05773.1"/>
    <property type="molecule type" value="Genomic_DNA"/>
</dbReference>
<evidence type="ECO:0000259" key="1">
    <source>
        <dbReference type="SMART" id="SM00834"/>
    </source>
</evidence>
<dbReference type="NCBIfam" id="TIGR02605">
    <property type="entry name" value="CxxC_CxxC_SSSS"/>
    <property type="match status" value="1"/>
</dbReference>
<dbReference type="Proteomes" id="UP000501253">
    <property type="component" value="Chromosome"/>
</dbReference>
<dbReference type="InterPro" id="IPR013429">
    <property type="entry name" value="Regulatory_FmdB_Zinc_ribbon"/>
</dbReference>
<name>A0A6H1WRF7_9BACT</name>
<dbReference type="SMART" id="SM00834">
    <property type="entry name" value="CxxC_CXXC_SSSS"/>
    <property type="match status" value="1"/>
</dbReference>
<organism evidence="2 3">
    <name type="scientific">Thermosulfurimonas marina</name>
    <dbReference type="NCBI Taxonomy" id="2047767"/>
    <lineage>
        <taxon>Bacteria</taxon>
        <taxon>Pseudomonadati</taxon>
        <taxon>Thermodesulfobacteriota</taxon>
        <taxon>Thermodesulfobacteria</taxon>
        <taxon>Thermodesulfobacteriales</taxon>
        <taxon>Thermodesulfobacteriaceae</taxon>
        <taxon>Thermosulfurimonas</taxon>
    </lineage>
</organism>
<evidence type="ECO:0000313" key="3">
    <source>
        <dbReference type="Proteomes" id="UP000501253"/>
    </source>
</evidence>